<name>A0AAX0TZZ5_BURPE</name>
<dbReference type="EMBL" id="PHRB01000061">
    <property type="protein sequence ID" value="PJO61830.1"/>
    <property type="molecule type" value="Genomic_DNA"/>
</dbReference>
<gene>
    <name evidence="2" type="ORF">CWD88_34385</name>
</gene>
<proteinExistence type="predicted"/>
<feature type="region of interest" description="Disordered" evidence="1">
    <location>
        <begin position="29"/>
        <end position="68"/>
    </location>
</feature>
<evidence type="ECO:0000256" key="1">
    <source>
        <dbReference type="SAM" id="MobiDB-lite"/>
    </source>
</evidence>
<comment type="caution">
    <text evidence="2">The sequence shown here is derived from an EMBL/GenBank/DDBJ whole genome shotgun (WGS) entry which is preliminary data.</text>
</comment>
<evidence type="ECO:0000313" key="2">
    <source>
        <dbReference type="EMBL" id="PJO61830.1"/>
    </source>
</evidence>
<protein>
    <submittedName>
        <fullName evidence="2">Uncharacterized protein</fullName>
    </submittedName>
</protein>
<reference evidence="2 3" key="1">
    <citation type="submission" date="2017-11" db="EMBL/GenBank/DDBJ databases">
        <title>Molecular characterization of Burkholderia pseudomallei and closely related isolates from Vietnam.</title>
        <authorList>
            <person name="Ustinov D.V."/>
            <person name="Antonov A.S."/>
            <person name="Avdusheva E.F."/>
            <person name="Shpak I.M."/>
            <person name="Zakharova I.B."/>
            <person name="Thi L.A."/>
            <person name="Teteryatnikova N."/>
            <person name="Lopasteyskaya Y.A."/>
            <person name="Kuzyutina J.A."/>
            <person name="Ngo T.N."/>
            <person name="Victorov D.V."/>
        </authorList>
    </citation>
    <scope>NUCLEOTIDE SEQUENCE [LARGE SCALE GENOMIC DNA]</scope>
    <source>
        <strain evidence="2 3">V1512</strain>
    </source>
</reference>
<feature type="compositionally biased region" description="Low complexity" evidence="1">
    <location>
        <begin position="43"/>
        <end position="68"/>
    </location>
</feature>
<sequence>MWPARIAAPHARIGHARAAFRFGSRRLARPQAEANAARRRGGDASAAARGPASAQARRPAQNRPGITR</sequence>
<evidence type="ECO:0000313" key="3">
    <source>
        <dbReference type="Proteomes" id="UP000231878"/>
    </source>
</evidence>
<dbReference type="Proteomes" id="UP000231878">
    <property type="component" value="Unassembled WGS sequence"/>
</dbReference>
<accession>A0AAX0TZZ5</accession>
<organism evidence="2 3">
    <name type="scientific">Burkholderia pseudomallei</name>
    <name type="common">Pseudomonas pseudomallei</name>
    <dbReference type="NCBI Taxonomy" id="28450"/>
    <lineage>
        <taxon>Bacteria</taxon>
        <taxon>Pseudomonadati</taxon>
        <taxon>Pseudomonadota</taxon>
        <taxon>Betaproteobacteria</taxon>
        <taxon>Burkholderiales</taxon>
        <taxon>Burkholderiaceae</taxon>
        <taxon>Burkholderia</taxon>
        <taxon>pseudomallei group</taxon>
    </lineage>
</organism>
<dbReference type="AlphaFoldDB" id="A0AAX0TZZ5"/>